<dbReference type="EMBL" id="CAJNYV010000025">
    <property type="protein sequence ID" value="CAF3325365.1"/>
    <property type="molecule type" value="Genomic_DNA"/>
</dbReference>
<gene>
    <name evidence="6" type="ORF">FME351_LOCUS4199</name>
    <name evidence="7" type="ORF">GRG538_LOCUS10774</name>
    <name evidence="9" type="ORF">HFQ381_LOCUS11042</name>
    <name evidence="5" type="ORF">KIK155_LOCUS943</name>
    <name evidence="4" type="ORF">LUA448_LOCUS9074</name>
    <name evidence="12" type="ORF">QYT958_LOCUS24486</name>
    <name evidence="3" type="ORF">TIS948_LOCUS6472</name>
    <name evidence="11" type="ORF">TOA249_LOCUS2866</name>
    <name evidence="10" type="ORF">TSG867_LOCUS12609</name>
    <name evidence="8" type="ORF">UJA718_LOCUS2151</name>
</gene>
<dbReference type="Proteomes" id="UP000663825">
    <property type="component" value="Unassembled WGS sequence"/>
</dbReference>
<dbReference type="EMBL" id="CAJOBP010000140">
    <property type="protein sequence ID" value="CAF4129780.1"/>
    <property type="molecule type" value="Genomic_DNA"/>
</dbReference>
<dbReference type="Pfam" id="PF08238">
    <property type="entry name" value="Sel1"/>
    <property type="match status" value="5"/>
</dbReference>
<dbReference type="Proteomes" id="UP000663848">
    <property type="component" value="Unassembled WGS sequence"/>
</dbReference>
<evidence type="ECO:0008006" key="15">
    <source>
        <dbReference type="Google" id="ProtNLM"/>
    </source>
</evidence>
<dbReference type="Proteomes" id="UP000663873">
    <property type="component" value="Unassembled WGS sequence"/>
</dbReference>
<dbReference type="InterPro" id="IPR006597">
    <property type="entry name" value="Sel1-like"/>
</dbReference>
<dbReference type="Proteomes" id="UP000663865">
    <property type="component" value="Unassembled WGS sequence"/>
</dbReference>
<evidence type="ECO:0000313" key="9">
    <source>
        <dbReference type="EMBL" id="CAF4260817.1"/>
    </source>
</evidence>
<dbReference type="SMART" id="SM00671">
    <property type="entry name" value="SEL1"/>
    <property type="match status" value="4"/>
</dbReference>
<proteinExistence type="inferred from homology"/>
<dbReference type="EMBL" id="CAJOBR010005234">
    <property type="protein sequence ID" value="CAF4811298.1"/>
    <property type="molecule type" value="Genomic_DNA"/>
</dbReference>
<dbReference type="EMBL" id="CAJOBO010000624">
    <property type="protein sequence ID" value="CAF4260817.1"/>
    <property type="molecule type" value="Genomic_DNA"/>
</dbReference>
<dbReference type="PANTHER" id="PTHR13891:SF1">
    <property type="entry name" value="CYTOCHROME C OXIDASE ASSEMBLY FACTOR 7"/>
    <property type="match status" value="1"/>
</dbReference>
<protein>
    <recommendedName>
        <fullName evidence="15">Cytochrome c oxidase assembly factor 7</fullName>
    </recommendedName>
</protein>
<reference evidence="9" key="1">
    <citation type="submission" date="2021-02" db="EMBL/GenBank/DDBJ databases">
        <authorList>
            <person name="Nowell W R."/>
        </authorList>
    </citation>
    <scope>NUCLEOTIDE SEQUENCE</scope>
</reference>
<evidence type="ECO:0000313" key="4">
    <source>
        <dbReference type="EMBL" id="CAF3311979.1"/>
    </source>
</evidence>
<dbReference type="EMBL" id="CAJNXB010000767">
    <property type="protein sequence ID" value="CAF3092385.1"/>
    <property type="molecule type" value="Genomic_DNA"/>
</dbReference>
<comment type="similarity">
    <text evidence="1">Belongs to the hcp beta-lactamase family.</text>
</comment>
<dbReference type="EMBL" id="CAJOBS010000095">
    <property type="protein sequence ID" value="CAF4494114.1"/>
    <property type="molecule type" value="Genomic_DNA"/>
</dbReference>
<keyword evidence="14" id="KW-1185">Reference proteome</keyword>
<dbReference type="Proteomes" id="UP000663838">
    <property type="component" value="Unassembled WGS sequence"/>
</dbReference>
<dbReference type="InterPro" id="IPR011990">
    <property type="entry name" value="TPR-like_helical_dom_sf"/>
</dbReference>
<evidence type="ECO:0000313" key="3">
    <source>
        <dbReference type="EMBL" id="CAF3092385.1"/>
    </source>
</evidence>
<dbReference type="Proteomes" id="UP000663872">
    <property type="component" value="Unassembled WGS sequence"/>
</dbReference>
<evidence type="ECO:0000313" key="6">
    <source>
        <dbReference type="EMBL" id="CAF3347799.1"/>
    </source>
</evidence>
<dbReference type="AlphaFoldDB" id="A0A820FHR7"/>
<sequence length="229" mass="26070">MTYFAPKSEQEYKEYLDNLLVEYQFACFSEKLGDGCYRLANYHEVIKNDHATAAKIYKMSCDEMNYGHGCYRYGTFAFLGRGMDKNVPQSTGYYERACNLGFLKACHNTGVAYMQGDGCEKNINRAIDYFKKACSGSISESCLSLWSTYFNGHHGDIAQDRPKALEYASKACDLDLFQGCVNALIMHRRGDGVPKDPEREKYFKQKADAIKRKYSEPGVVFGETHQNLE</sequence>
<dbReference type="PANTHER" id="PTHR13891">
    <property type="entry name" value="CYTOCHROME C OXIDASE ASSEMBLY FACTOR 7"/>
    <property type="match status" value="1"/>
</dbReference>
<evidence type="ECO:0000313" key="11">
    <source>
        <dbReference type="EMBL" id="CAF4494114.1"/>
    </source>
</evidence>
<dbReference type="Proteomes" id="UP000663851">
    <property type="component" value="Unassembled WGS sequence"/>
</dbReference>
<dbReference type="Proteomes" id="UP000663862">
    <property type="component" value="Unassembled WGS sequence"/>
</dbReference>
<evidence type="ECO:0000313" key="5">
    <source>
        <dbReference type="EMBL" id="CAF3325365.1"/>
    </source>
</evidence>
<dbReference type="Proteomes" id="UP000663869">
    <property type="component" value="Unassembled WGS sequence"/>
</dbReference>
<evidence type="ECO:0000313" key="7">
    <source>
        <dbReference type="EMBL" id="CAF3409573.1"/>
    </source>
</evidence>
<dbReference type="InterPro" id="IPR040239">
    <property type="entry name" value="HcpB-like"/>
</dbReference>
<dbReference type="EMBL" id="CAJNYD010001036">
    <property type="protein sequence ID" value="CAF3311979.1"/>
    <property type="molecule type" value="Genomic_DNA"/>
</dbReference>
<name>A0A820FHR7_9BILA</name>
<evidence type="ECO:0000256" key="1">
    <source>
        <dbReference type="ARBA" id="ARBA00008486"/>
    </source>
</evidence>
<evidence type="ECO:0000313" key="12">
    <source>
        <dbReference type="EMBL" id="CAF4811298.1"/>
    </source>
</evidence>
<comment type="caution">
    <text evidence="9">The sequence shown here is derived from an EMBL/GenBank/DDBJ whole genome shotgun (WGS) entry which is preliminary data.</text>
</comment>
<evidence type="ECO:0000313" key="13">
    <source>
        <dbReference type="Proteomes" id="UP000663851"/>
    </source>
</evidence>
<dbReference type="GO" id="GO:0005758">
    <property type="term" value="C:mitochondrial intermembrane space"/>
    <property type="evidence" value="ECO:0007669"/>
    <property type="project" value="TreeGrafter"/>
</dbReference>
<evidence type="ECO:0000313" key="8">
    <source>
        <dbReference type="EMBL" id="CAF4129780.1"/>
    </source>
</evidence>
<organism evidence="9 13">
    <name type="scientific">Rotaria socialis</name>
    <dbReference type="NCBI Taxonomy" id="392032"/>
    <lineage>
        <taxon>Eukaryota</taxon>
        <taxon>Metazoa</taxon>
        <taxon>Spiralia</taxon>
        <taxon>Gnathifera</taxon>
        <taxon>Rotifera</taxon>
        <taxon>Eurotatoria</taxon>
        <taxon>Bdelloidea</taxon>
        <taxon>Philodinida</taxon>
        <taxon>Philodinidae</taxon>
        <taxon>Rotaria</taxon>
    </lineage>
</organism>
<dbReference type="OrthoDB" id="272077at2759"/>
<dbReference type="EMBL" id="CAJNYT010001415">
    <property type="protein sequence ID" value="CAF3409573.1"/>
    <property type="molecule type" value="Genomic_DNA"/>
</dbReference>
<accession>A0A820FHR7</accession>
<dbReference type="Gene3D" id="1.25.40.10">
    <property type="entry name" value="Tetratricopeptide repeat domain"/>
    <property type="match status" value="1"/>
</dbReference>
<dbReference type="SUPFAM" id="SSF81901">
    <property type="entry name" value="HCP-like"/>
    <property type="match status" value="1"/>
</dbReference>
<dbReference type="EMBL" id="CAJOBQ010000644">
    <property type="protein sequence ID" value="CAF4395604.1"/>
    <property type="molecule type" value="Genomic_DNA"/>
</dbReference>
<evidence type="ECO:0000313" key="14">
    <source>
        <dbReference type="Proteomes" id="UP000663873"/>
    </source>
</evidence>
<evidence type="ECO:0000256" key="2">
    <source>
        <dbReference type="ARBA" id="ARBA00022737"/>
    </source>
</evidence>
<evidence type="ECO:0000313" key="10">
    <source>
        <dbReference type="EMBL" id="CAF4395604.1"/>
    </source>
</evidence>
<dbReference type="Proteomes" id="UP000663833">
    <property type="component" value="Unassembled WGS sequence"/>
</dbReference>
<keyword evidence="2" id="KW-0677">Repeat</keyword>
<dbReference type="EMBL" id="CAJNYU010000291">
    <property type="protein sequence ID" value="CAF3347799.1"/>
    <property type="molecule type" value="Genomic_DNA"/>
</dbReference>